<protein>
    <recommendedName>
        <fullName evidence="2">Nucleotide-diphospho-sugar transferase domain-containing protein</fullName>
    </recommendedName>
</protein>
<feature type="non-terminal residue" evidence="1">
    <location>
        <position position="1"/>
    </location>
</feature>
<gene>
    <name evidence="1" type="ORF">METZ01_LOCUS132991</name>
</gene>
<sequence length="120" mass="14502">VATNQKPMMYVFVEDSPRLYPKVDRVHYYNLFDFEPDCKDFVQRNKHRVANNFYEEAVRFSYKVFAQSAARGWGRKIYYVDSDCKFMDTIHDSWYQNCLPDLTFLSFYHRPSQYTETGFV</sequence>
<evidence type="ECO:0008006" key="2">
    <source>
        <dbReference type="Google" id="ProtNLM"/>
    </source>
</evidence>
<organism evidence="1">
    <name type="scientific">marine metagenome</name>
    <dbReference type="NCBI Taxonomy" id="408172"/>
    <lineage>
        <taxon>unclassified sequences</taxon>
        <taxon>metagenomes</taxon>
        <taxon>ecological metagenomes</taxon>
    </lineage>
</organism>
<name>A0A381YUH7_9ZZZZ</name>
<accession>A0A381YUH7</accession>
<dbReference type="EMBL" id="UINC01018986">
    <property type="protein sequence ID" value="SVA80137.1"/>
    <property type="molecule type" value="Genomic_DNA"/>
</dbReference>
<proteinExistence type="predicted"/>
<dbReference type="AlphaFoldDB" id="A0A381YUH7"/>
<feature type="non-terminal residue" evidence="1">
    <location>
        <position position="120"/>
    </location>
</feature>
<reference evidence="1" key="1">
    <citation type="submission" date="2018-05" db="EMBL/GenBank/DDBJ databases">
        <authorList>
            <person name="Lanie J.A."/>
            <person name="Ng W.-L."/>
            <person name="Kazmierczak K.M."/>
            <person name="Andrzejewski T.M."/>
            <person name="Davidsen T.M."/>
            <person name="Wayne K.J."/>
            <person name="Tettelin H."/>
            <person name="Glass J.I."/>
            <person name="Rusch D."/>
            <person name="Podicherti R."/>
            <person name="Tsui H.-C.T."/>
            <person name="Winkler M.E."/>
        </authorList>
    </citation>
    <scope>NUCLEOTIDE SEQUENCE</scope>
</reference>
<evidence type="ECO:0000313" key="1">
    <source>
        <dbReference type="EMBL" id="SVA80137.1"/>
    </source>
</evidence>